<proteinExistence type="predicted"/>
<evidence type="ECO:0000313" key="2">
    <source>
        <dbReference type="Proteomes" id="UP001212841"/>
    </source>
</evidence>
<evidence type="ECO:0000313" key="1">
    <source>
        <dbReference type="EMBL" id="KAJ3046364.1"/>
    </source>
</evidence>
<dbReference type="Proteomes" id="UP001212841">
    <property type="component" value="Unassembled WGS sequence"/>
</dbReference>
<accession>A0AAD5S758</accession>
<organism evidence="1 2">
    <name type="scientific">Rhizophlyctis rosea</name>
    <dbReference type="NCBI Taxonomy" id="64517"/>
    <lineage>
        <taxon>Eukaryota</taxon>
        <taxon>Fungi</taxon>
        <taxon>Fungi incertae sedis</taxon>
        <taxon>Chytridiomycota</taxon>
        <taxon>Chytridiomycota incertae sedis</taxon>
        <taxon>Chytridiomycetes</taxon>
        <taxon>Rhizophlyctidales</taxon>
        <taxon>Rhizophlyctidaceae</taxon>
        <taxon>Rhizophlyctis</taxon>
    </lineage>
</organism>
<dbReference type="InterPro" id="IPR032675">
    <property type="entry name" value="LRR_dom_sf"/>
</dbReference>
<sequence>MECGDSLKHLVLKGAVGMGKDEDLGQLLTGFMNVESMDLGMQASIQYASPIFESVALLPHLKRLSNFGSTFHLHEQHLHTLLSKSQTSPTTAPPLKALILKPSRPLHIKPLTLLTLNPHLTSVQLPRTVTDSAVTLLLGTCGKTLQHLALSYTSITNSSVHLIATTCTSLISLDLNACEEVDHHGLQHLLLPGVLRNMKILCIDNQEEMMRRDYSGEGYGQAIVWKKLVRRFWWVGHVCWRGFEIVPDRQVERHSGFVGKGEESACEY</sequence>
<protein>
    <submittedName>
        <fullName evidence="1">Uncharacterized protein</fullName>
    </submittedName>
</protein>
<dbReference type="AlphaFoldDB" id="A0AAD5S758"/>
<dbReference type="SUPFAM" id="SSF52047">
    <property type="entry name" value="RNI-like"/>
    <property type="match status" value="1"/>
</dbReference>
<comment type="caution">
    <text evidence="1">The sequence shown here is derived from an EMBL/GenBank/DDBJ whole genome shotgun (WGS) entry which is preliminary data.</text>
</comment>
<dbReference type="Gene3D" id="3.80.10.10">
    <property type="entry name" value="Ribonuclease Inhibitor"/>
    <property type="match status" value="1"/>
</dbReference>
<dbReference type="EMBL" id="JADGJD010001180">
    <property type="protein sequence ID" value="KAJ3046364.1"/>
    <property type="molecule type" value="Genomic_DNA"/>
</dbReference>
<keyword evidence="2" id="KW-1185">Reference proteome</keyword>
<gene>
    <name evidence="1" type="ORF">HK097_000935</name>
</gene>
<name>A0AAD5S758_9FUNG</name>
<reference evidence="1" key="1">
    <citation type="submission" date="2020-05" db="EMBL/GenBank/DDBJ databases">
        <title>Phylogenomic resolution of chytrid fungi.</title>
        <authorList>
            <person name="Stajich J.E."/>
            <person name="Amses K."/>
            <person name="Simmons R."/>
            <person name="Seto K."/>
            <person name="Myers J."/>
            <person name="Bonds A."/>
            <person name="Quandt C.A."/>
            <person name="Barry K."/>
            <person name="Liu P."/>
            <person name="Grigoriev I."/>
            <person name="Longcore J.E."/>
            <person name="James T.Y."/>
        </authorList>
    </citation>
    <scope>NUCLEOTIDE SEQUENCE</scope>
    <source>
        <strain evidence="1">JEL0318</strain>
    </source>
</reference>